<feature type="domain" description="Polysaccharide export protein N-terminal" evidence="2">
    <location>
        <begin position="2"/>
        <end position="74"/>
    </location>
</feature>
<dbReference type="Gene3D" id="3.10.560.10">
    <property type="entry name" value="Outer membrane lipoprotein wza domain like"/>
    <property type="match status" value="1"/>
</dbReference>
<reference evidence="4 5" key="1">
    <citation type="journal article" date="2018" name="Aquat. Microb. Ecol.">
        <title>Gammaproteobacterial methanotrophs dominate.</title>
        <authorList>
            <person name="Rissanen A.J."/>
            <person name="Saarenheimo J."/>
            <person name="Tiirola M."/>
            <person name="Peura S."/>
            <person name="Aalto S.L."/>
            <person name="Karvinen A."/>
            <person name="Nykanen H."/>
        </authorList>
    </citation>
    <scope>NUCLEOTIDE SEQUENCE [LARGE SCALE GENOMIC DNA]</scope>
    <source>
        <strain evidence="4">AMbin10</strain>
    </source>
</reference>
<proteinExistence type="predicted"/>
<dbReference type="Gene3D" id="3.30.1950.10">
    <property type="entry name" value="wza like domain"/>
    <property type="match status" value="1"/>
</dbReference>
<dbReference type="InterPro" id="IPR049712">
    <property type="entry name" value="Poly_export"/>
</dbReference>
<evidence type="ECO:0000313" key="5">
    <source>
        <dbReference type="Proteomes" id="UP000249396"/>
    </source>
</evidence>
<accession>A0A2W4RD57</accession>
<dbReference type="GO" id="GO:0015159">
    <property type="term" value="F:polysaccharide transmembrane transporter activity"/>
    <property type="evidence" value="ECO:0007669"/>
    <property type="project" value="InterPro"/>
</dbReference>
<dbReference type="InterPro" id="IPR019554">
    <property type="entry name" value="Soluble_ligand-bd"/>
</dbReference>
<dbReference type="InterPro" id="IPR003715">
    <property type="entry name" value="Poly_export_N"/>
</dbReference>
<dbReference type="AlphaFoldDB" id="A0A2W4RD57"/>
<sequence length="153" mass="16542">MSNYQLGSGDKIKIQVYGEEGLSMETKLTDAGTILYPFLGEVRVAGLTVGQLADRIVEGLKGRYLVDPKVSVSVLEYREFFVNGEVKSPGAYPYQPGLTVQKAVSMAGGFTERASRSNITLLKEKDANATPDKVDLSSPVSPGDVLTVEQSFF</sequence>
<evidence type="ECO:0000313" key="4">
    <source>
        <dbReference type="EMBL" id="PZN81991.1"/>
    </source>
</evidence>
<dbReference type="PANTHER" id="PTHR33619:SF3">
    <property type="entry name" value="POLYSACCHARIDE EXPORT PROTEIN GFCE-RELATED"/>
    <property type="match status" value="1"/>
</dbReference>
<protein>
    <submittedName>
        <fullName evidence="4">Capsular biosynthesis protein</fullName>
    </submittedName>
</protein>
<feature type="domain" description="Soluble ligand binding" evidence="3">
    <location>
        <begin position="80"/>
        <end position="123"/>
    </location>
</feature>
<name>A0A2W4RD57_9GAMM</name>
<evidence type="ECO:0000259" key="2">
    <source>
        <dbReference type="Pfam" id="PF02563"/>
    </source>
</evidence>
<keyword evidence="1" id="KW-0732">Signal</keyword>
<dbReference type="Pfam" id="PF02563">
    <property type="entry name" value="Poly_export"/>
    <property type="match status" value="1"/>
</dbReference>
<dbReference type="Pfam" id="PF10531">
    <property type="entry name" value="SLBB"/>
    <property type="match status" value="1"/>
</dbReference>
<evidence type="ECO:0000259" key="3">
    <source>
        <dbReference type="Pfam" id="PF10531"/>
    </source>
</evidence>
<dbReference type="EMBL" id="QJPH01000241">
    <property type="protein sequence ID" value="PZN81991.1"/>
    <property type="molecule type" value="Genomic_DNA"/>
</dbReference>
<comment type="caution">
    <text evidence="4">The sequence shown here is derived from an EMBL/GenBank/DDBJ whole genome shotgun (WGS) entry which is preliminary data.</text>
</comment>
<dbReference type="PANTHER" id="PTHR33619">
    <property type="entry name" value="POLYSACCHARIDE EXPORT PROTEIN GFCE-RELATED"/>
    <property type="match status" value="1"/>
</dbReference>
<gene>
    <name evidence="4" type="ORF">DM484_07230</name>
</gene>
<evidence type="ECO:0000256" key="1">
    <source>
        <dbReference type="ARBA" id="ARBA00022729"/>
    </source>
</evidence>
<dbReference type="Proteomes" id="UP000249396">
    <property type="component" value="Unassembled WGS sequence"/>
</dbReference>
<organism evidence="4 5">
    <name type="scientific">Candidatus Methylumidiphilus alinenensis</name>
    <dbReference type="NCBI Taxonomy" id="2202197"/>
    <lineage>
        <taxon>Bacteria</taxon>
        <taxon>Pseudomonadati</taxon>
        <taxon>Pseudomonadota</taxon>
        <taxon>Gammaproteobacteria</taxon>
        <taxon>Methylococcales</taxon>
        <taxon>Candidatus Methylumidiphilus</taxon>
    </lineage>
</organism>